<feature type="domain" description="AB hydrolase-1" evidence="1">
    <location>
        <begin position="22"/>
        <end position="266"/>
    </location>
</feature>
<dbReference type="AlphaFoldDB" id="A0A6M5YIQ4"/>
<dbReference type="EMBL" id="CP053452">
    <property type="protein sequence ID" value="QJW93895.1"/>
    <property type="molecule type" value="Genomic_DNA"/>
</dbReference>
<accession>A0A6M5YIQ4</accession>
<evidence type="ECO:0000259" key="1">
    <source>
        <dbReference type="Pfam" id="PF12697"/>
    </source>
</evidence>
<keyword evidence="3" id="KW-1185">Reference proteome</keyword>
<proteinExistence type="predicted"/>
<gene>
    <name evidence="2" type="ORF">FTUN_1409</name>
</gene>
<dbReference type="GO" id="GO:0016020">
    <property type="term" value="C:membrane"/>
    <property type="evidence" value="ECO:0007669"/>
    <property type="project" value="TreeGrafter"/>
</dbReference>
<organism evidence="2 3">
    <name type="scientific">Frigoriglobus tundricola</name>
    <dbReference type="NCBI Taxonomy" id="2774151"/>
    <lineage>
        <taxon>Bacteria</taxon>
        <taxon>Pseudomonadati</taxon>
        <taxon>Planctomycetota</taxon>
        <taxon>Planctomycetia</taxon>
        <taxon>Gemmatales</taxon>
        <taxon>Gemmataceae</taxon>
        <taxon>Frigoriglobus</taxon>
    </lineage>
</organism>
<dbReference type="Gene3D" id="3.40.50.1820">
    <property type="entry name" value="alpha/beta hydrolase"/>
    <property type="match status" value="1"/>
</dbReference>
<dbReference type="InterPro" id="IPR029058">
    <property type="entry name" value="AB_hydrolase_fold"/>
</dbReference>
<dbReference type="Pfam" id="PF12697">
    <property type="entry name" value="Abhydrolase_6"/>
    <property type="match status" value="1"/>
</dbReference>
<evidence type="ECO:0000313" key="2">
    <source>
        <dbReference type="EMBL" id="QJW93895.1"/>
    </source>
</evidence>
<dbReference type="Proteomes" id="UP000503447">
    <property type="component" value="Chromosome"/>
</dbReference>
<sequence length="280" mass="30279">MPEVEVNGTRLYYQQTGAGPDVVLLHAVTSNQAVWVFSGLVEALAPDFRVTTYDMRGHGASGRPATGYTSAVMADDFRHLHAALGLAPAVLIGHSFGGVVGMHTAALWPACVAGVVLSDSFFPGLKHVEPNFGKMSIWGDLRDTFKKVGVELGETVDFARLFRETASLTADRMKALEDIYGAFGRGWLRQLPKLAETTCGADVLSEAGLTADVLAGTDRPVVALYDEFSPFLATCRWLQHHLPRCTAEIIPAAKHLAMLDNTAGFTDAVKRHLNRLVDQT</sequence>
<reference evidence="3" key="1">
    <citation type="submission" date="2020-05" db="EMBL/GenBank/DDBJ databases">
        <title>Frigoriglobus tundricola gen. nov., sp. nov., a psychrotolerant cellulolytic planctomycete of the family Gemmataceae with two divergent copies of 16S rRNA gene.</title>
        <authorList>
            <person name="Kulichevskaya I.S."/>
            <person name="Ivanova A.A."/>
            <person name="Naumoff D.G."/>
            <person name="Beletsky A.V."/>
            <person name="Rijpstra W.I.C."/>
            <person name="Sinninghe Damste J.S."/>
            <person name="Mardanov A.V."/>
            <person name="Ravin N.V."/>
            <person name="Dedysh S.N."/>
        </authorList>
    </citation>
    <scope>NUCLEOTIDE SEQUENCE [LARGE SCALE GENOMIC DNA]</scope>
    <source>
        <strain evidence="3">PL17</strain>
    </source>
</reference>
<name>A0A6M5YIQ4_9BACT</name>
<dbReference type="InterPro" id="IPR000073">
    <property type="entry name" value="AB_hydrolase_1"/>
</dbReference>
<dbReference type="KEGG" id="ftj:FTUN_1409"/>
<dbReference type="RefSeq" id="WP_171469999.1">
    <property type="nucleotide sequence ID" value="NZ_CP053452.2"/>
</dbReference>
<dbReference type="InterPro" id="IPR050266">
    <property type="entry name" value="AB_hydrolase_sf"/>
</dbReference>
<protein>
    <recommendedName>
        <fullName evidence="1">AB hydrolase-1 domain-containing protein</fullName>
    </recommendedName>
</protein>
<dbReference type="PANTHER" id="PTHR43798:SF33">
    <property type="entry name" value="HYDROLASE, PUTATIVE (AFU_ORTHOLOGUE AFUA_2G14860)-RELATED"/>
    <property type="match status" value="1"/>
</dbReference>
<dbReference type="SUPFAM" id="SSF53474">
    <property type="entry name" value="alpha/beta-Hydrolases"/>
    <property type="match status" value="1"/>
</dbReference>
<dbReference type="PANTHER" id="PTHR43798">
    <property type="entry name" value="MONOACYLGLYCEROL LIPASE"/>
    <property type="match status" value="1"/>
</dbReference>
<evidence type="ECO:0000313" key="3">
    <source>
        <dbReference type="Proteomes" id="UP000503447"/>
    </source>
</evidence>